<gene>
    <name evidence="3" type="ORF">QYE76_041322</name>
</gene>
<feature type="domain" description="CCHC-type" evidence="2">
    <location>
        <begin position="193"/>
        <end position="209"/>
    </location>
</feature>
<keyword evidence="4" id="KW-1185">Reference proteome</keyword>
<feature type="compositionally biased region" description="Gly residues" evidence="1">
    <location>
        <begin position="1"/>
        <end position="14"/>
    </location>
</feature>
<dbReference type="SMART" id="SM00343">
    <property type="entry name" value="ZnF_C2HC"/>
    <property type="match status" value="2"/>
</dbReference>
<feature type="region of interest" description="Disordered" evidence="1">
    <location>
        <begin position="597"/>
        <end position="623"/>
    </location>
</feature>
<dbReference type="EMBL" id="JAUUTY010000002">
    <property type="protein sequence ID" value="KAK1680474.1"/>
    <property type="molecule type" value="Genomic_DNA"/>
</dbReference>
<comment type="caution">
    <text evidence="3">The sequence shown here is derived from an EMBL/GenBank/DDBJ whole genome shotgun (WGS) entry which is preliminary data.</text>
</comment>
<evidence type="ECO:0000313" key="4">
    <source>
        <dbReference type="Proteomes" id="UP001231189"/>
    </source>
</evidence>
<sequence length="785" mass="84250">MLVPLGGDGGGVSESGGEVQGLARQGGERGIGAEGRGSTPSGSDLDPWRLSLGLGGARTEEGAAFPPRSTADPGVHGFNLYIGSFGPISIQAAMQRDFIVSSGSANASGCLDGEGISCLEPGDGEVWQEEISEEALLRRSQRQGGSAIGDSSLRHETLVNQSGEMGSEAVPDTICEGCGEPGHLKAACSKGACCFICKASNHVVDDCPVLKRPHQIARYIGSSANGLGFYHIEAPEVSVNPISSTRNCGVVTIEDGEISREDLAREFSNIYKTNWPWQIRELGDWSYLVKFPPHIPVEQVIGYPRFGIGKEGVTVSVTKWFDDPEPVETLAETWIQIRGLLPPWCEWNIIDQAVSVCGLLKKVDWQSIFKNCAEVVRVEILCGDPNRIPAGRLFNFHGKLFQLQFTAELPNATGVQREVLAGQDSGNAGGGTGNGNSGMDTDGRSEANRNTTNSQSSGGSNHQVETGNASHGRQTAMLTADTPEERVIPGSEVYKLLMEKGAIGTDGQFIWDASSNADEGTVAIPYTCGSSRLFSGAVAGEHSLIWKFTWIDIVRCKFSIMGKPRDTKIAILPSTTRKGTTLSTSAALDSPSVISKLVSPPQASNAGTSAESENSSHNCDDASAVLDNDGSLGSFLDATIARSRQIENTETPNENAATPVNSPESVEYSSDDLDEDYVELDDDFIEKCNATTDARKIKKLLAEHAVRYKLSPNPKFATSPINIKDKDYDFSLDLSHIAIVEKTPFCGTEKESAVEHMIELSTLSSLFSDDVKMRTYFVAKFFLSH</sequence>
<dbReference type="PANTHER" id="PTHR33170:SF48">
    <property type="entry name" value="CCHC-TYPE DOMAIN-CONTAINING PROTEIN"/>
    <property type="match status" value="1"/>
</dbReference>
<feature type="region of interest" description="Disordered" evidence="1">
    <location>
        <begin position="1"/>
        <end position="46"/>
    </location>
</feature>
<feature type="compositionally biased region" description="Polar residues" evidence="1">
    <location>
        <begin position="462"/>
        <end position="477"/>
    </location>
</feature>
<feature type="region of interest" description="Disordered" evidence="1">
    <location>
        <begin position="422"/>
        <end position="484"/>
    </location>
</feature>
<dbReference type="AlphaFoldDB" id="A0AAD8TER3"/>
<evidence type="ECO:0000256" key="1">
    <source>
        <dbReference type="SAM" id="MobiDB-lite"/>
    </source>
</evidence>
<dbReference type="GO" id="GO:0003676">
    <property type="term" value="F:nucleic acid binding"/>
    <property type="evidence" value="ECO:0007669"/>
    <property type="project" value="InterPro"/>
</dbReference>
<evidence type="ECO:0000313" key="3">
    <source>
        <dbReference type="EMBL" id="KAK1680474.1"/>
    </source>
</evidence>
<dbReference type="Proteomes" id="UP001231189">
    <property type="component" value="Unassembled WGS sequence"/>
</dbReference>
<dbReference type="GO" id="GO:0008270">
    <property type="term" value="F:zinc ion binding"/>
    <property type="evidence" value="ECO:0007669"/>
    <property type="project" value="InterPro"/>
</dbReference>
<feature type="compositionally biased region" description="Low complexity" evidence="1">
    <location>
        <begin position="448"/>
        <end position="461"/>
    </location>
</feature>
<feature type="region of interest" description="Disordered" evidence="1">
    <location>
        <begin position="647"/>
        <end position="670"/>
    </location>
</feature>
<dbReference type="PANTHER" id="PTHR33170">
    <property type="entry name" value="DUF4283 DOMAIN-CONTAINING PROTEIN-RELATED"/>
    <property type="match status" value="1"/>
</dbReference>
<feature type="domain" description="CCHC-type" evidence="2">
    <location>
        <begin position="174"/>
        <end position="190"/>
    </location>
</feature>
<dbReference type="Gene3D" id="4.10.60.10">
    <property type="entry name" value="Zinc finger, CCHC-type"/>
    <property type="match status" value="1"/>
</dbReference>
<accession>A0AAD8TER3</accession>
<reference evidence="3" key="1">
    <citation type="submission" date="2023-07" db="EMBL/GenBank/DDBJ databases">
        <title>A chromosome-level genome assembly of Lolium multiflorum.</title>
        <authorList>
            <person name="Chen Y."/>
            <person name="Copetti D."/>
            <person name="Kolliker R."/>
            <person name="Studer B."/>
        </authorList>
    </citation>
    <scope>NUCLEOTIDE SEQUENCE</scope>
    <source>
        <strain evidence="3">02402/16</strain>
        <tissue evidence="3">Leaf</tissue>
    </source>
</reference>
<organism evidence="3 4">
    <name type="scientific">Lolium multiflorum</name>
    <name type="common">Italian ryegrass</name>
    <name type="synonym">Lolium perenne subsp. multiflorum</name>
    <dbReference type="NCBI Taxonomy" id="4521"/>
    <lineage>
        <taxon>Eukaryota</taxon>
        <taxon>Viridiplantae</taxon>
        <taxon>Streptophyta</taxon>
        <taxon>Embryophyta</taxon>
        <taxon>Tracheophyta</taxon>
        <taxon>Spermatophyta</taxon>
        <taxon>Magnoliopsida</taxon>
        <taxon>Liliopsida</taxon>
        <taxon>Poales</taxon>
        <taxon>Poaceae</taxon>
        <taxon>BOP clade</taxon>
        <taxon>Pooideae</taxon>
        <taxon>Poodae</taxon>
        <taxon>Poeae</taxon>
        <taxon>Poeae Chloroplast Group 2 (Poeae type)</taxon>
        <taxon>Loliodinae</taxon>
        <taxon>Loliinae</taxon>
        <taxon>Lolium</taxon>
    </lineage>
</organism>
<feature type="compositionally biased region" description="Polar residues" evidence="1">
    <location>
        <begin position="601"/>
        <end position="617"/>
    </location>
</feature>
<feature type="compositionally biased region" description="Low complexity" evidence="1">
    <location>
        <begin position="15"/>
        <end position="25"/>
    </location>
</feature>
<name>A0AAD8TER3_LOLMU</name>
<feature type="compositionally biased region" description="Gly residues" evidence="1">
    <location>
        <begin position="427"/>
        <end position="436"/>
    </location>
</feature>
<proteinExistence type="predicted"/>
<dbReference type="InterPro" id="IPR036875">
    <property type="entry name" value="Znf_CCHC_sf"/>
</dbReference>
<protein>
    <recommendedName>
        <fullName evidence="2">CCHC-type domain-containing protein</fullName>
    </recommendedName>
</protein>
<dbReference type="InterPro" id="IPR001878">
    <property type="entry name" value="Znf_CCHC"/>
</dbReference>
<evidence type="ECO:0000259" key="2">
    <source>
        <dbReference type="SMART" id="SM00343"/>
    </source>
</evidence>
<dbReference type="SUPFAM" id="SSF57756">
    <property type="entry name" value="Retrovirus zinc finger-like domains"/>
    <property type="match status" value="1"/>
</dbReference>
<feature type="compositionally biased region" description="Polar residues" evidence="1">
    <location>
        <begin position="647"/>
        <end position="663"/>
    </location>
</feature>